<comment type="caution">
    <text evidence="5">The sequence shown here is derived from an EMBL/GenBank/DDBJ whole genome shotgun (WGS) entry which is preliminary data.</text>
</comment>
<organism evidence="5 6">
    <name type="scientific">Phocaeicola vulgatus</name>
    <name type="common">Bacteroides vulgatus</name>
    <dbReference type="NCBI Taxonomy" id="821"/>
    <lineage>
        <taxon>Bacteria</taxon>
        <taxon>Pseudomonadati</taxon>
        <taxon>Bacteroidota</taxon>
        <taxon>Bacteroidia</taxon>
        <taxon>Bacteroidales</taxon>
        <taxon>Bacteroidaceae</taxon>
        <taxon>Phocaeicola</taxon>
    </lineage>
</organism>
<keyword evidence="2" id="KW-0067">ATP-binding</keyword>
<dbReference type="SMART" id="SM00382">
    <property type="entry name" value="AAA"/>
    <property type="match status" value="1"/>
</dbReference>
<dbReference type="GO" id="GO:0051539">
    <property type="term" value="F:4 iron, 4 sulfur cluster binding"/>
    <property type="evidence" value="ECO:0007669"/>
    <property type="project" value="TreeGrafter"/>
</dbReference>
<dbReference type="SUPFAM" id="SSF52540">
    <property type="entry name" value="P-loop containing nucleoside triphosphate hydrolases"/>
    <property type="match status" value="1"/>
</dbReference>
<dbReference type="RefSeq" id="WP_224205399.1">
    <property type="nucleotide sequence ID" value="NZ_CAXSSN010000026.1"/>
</dbReference>
<dbReference type="InterPro" id="IPR033756">
    <property type="entry name" value="YlxH/NBP35"/>
</dbReference>
<gene>
    <name evidence="4" type="ORF">L0N01_08035</name>
    <name evidence="5" type="ORF">RVY68_17475</name>
</gene>
<dbReference type="GO" id="GO:0016226">
    <property type="term" value="P:iron-sulfur cluster assembly"/>
    <property type="evidence" value="ECO:0007669"/>
    <property type="project" value="InterPro"/>
</dbReference>
<evidence type="ECO:0000256" key="1">
    <source>
        <dbReference type="ARBA" id="ARBA00022741"/>
    </source>
</evidence>
<dbReference type="GO" id="GO:0005524">
    <property type="term" value="F:ATP binding"/>
    <property type="evidence" value="ECO:0007669"/>
    <property type="project" value="UniProtKB-KW"/>
</dbReference>
<dbReference type="Proteomes" id="UP001200843">
    <property type="component" value="Unassembled WGS sequence"/>
</dbReference>
<dbReference type="InterPro" id="IPR044304">
    <property type="entry name" value="NUBPL-like"/>
</dbReference>
<dbReference type="EMBL" id="JAWDHD010000012">
    <property type="protein sequence ID" value="MDU0250428.1"/>
    <property type="molecule type" value="Genomic_DNA"/>
</dbReference>
<evidence type="ECO:0000259" key="3">
    <source>
        <dbReference type="SMART" id="SM00382"/>
    </source>
</evidence>
<evidence type="ECO:0000256" key="2">
    <source>
        <dbReference type="ARBA" id="ARBA00022840"/>
    </source>
</evidence>
<keyword evidence="1" id="KW-0547">Nucleotide-binding</keyword>
<dbReference type="EMBL" id="JAKNGO010000014">
    <property type="protein sequence ID" value="MCG4688553.1"/>
    <property type="molecule type" value="Genomic_DNA"/>
</dbReference>
<dbReference type="Pfam" id="PF10609">
    <property type="entry name" value="ParA"/>
    <property type="match status" value="1"/>
</dbReference>
<dbReference type="PANTHER" id="PTHR42961:SF2">
    <property type="entry name" value="IRON-SULFUR PROTEIN NUBPL"/>
    <property type="match status" value="1"/>
</dbReference>
<protein>
    <submittedName>
        <fullName evidence="5">P-loop NTPase</fullName>
    </submittedName>
</protein>
<dbReference type="InterPro" id="IPR003593">
    <property type="entry name" value="AAA+_ATPase"/>
</dbReference>
<accession>A0AAE4LG15</accession>
<evidence type="ECO:0000313" key="6">
    <source>
        <dbReference type="Proteomes" id="UP001181258"/>
    </source>
</evidence>
<dbReference type="Gene3D" id="3.40.50.300">
    <property type="entry name" value="P-loop containing nucleotide triphosphate hydrolases"/>
    <property type="match status" value="1"/>
</dbReference>
<proteinExistence type="predicted"/>
<reference evidence="5" key="2">
    <citation type="submission" date="2023-10" db="EMBL/GenBank/DDBJ databases">
        <title>Genome of potential pathogenic bacteria in Crohn's disease.</title>
        <authorList>
            <person name="Rodriguez-Palacios A."/>
        </authorList>
    </citation>
    <scope>NUCLEOTIDE SEQUENCE</scope>
    <source>
        <strain evidence="5">CavFT-hAR107</strain>
    </source>
</reference>
<dbReference type="PANTHER" id="PTHR42961">
    <property type="entry name" value="IRON-SULFUR PROTEIN NUBPL"/>
    <property type="match status" value="1"/>
</dbReference>
<sequence length="190" mass="21536">MKAIIIYSGKGGVGKTTTTANIARLLAKQGNKVFIIDADINTPSMNTEFEGDHPHEMIWVHSSGNMFSKFIYLEKSMVRQYLELAKKKIHSINPDYVLIDTPPSVTNVHIELLSRVKVSYVLFVTQPTKLSNQDVLRTMDFFHERCGKVNCGIVENMCYGTEHNEYPIRLVAQIPMQDNMNTENLLTNAL</sequence>
<evidence type="ECO:0000313" key="5">
    <source>
        <dbReference type="EMBL" id="MDU0250428.1"/>
    </source>
</evidence>
<evidence type="ECO:0000313" key="4">
    <source>
        <dbReference type="EMBL" id="MCG4688553.1"/>
    </source>
</evidence>
<dbReference type="InterPro" id="IPR027417">
    <property type="entry name" value="P-loop_NTPase"/>
</dbReference>
<dbReference type="Proteomes" id="UP001181258">
    <property type="component" value="Unassembled WGS sequence"/>
</dbReference>
<dbReference type="GeneID" id="93046477"/>
<dbReference type="AlphaFoldDB" id="A0AAE4LG15"/>
<name>A0AAE4LG15_PHOVU</name>
<reference evidence="4" key="1">
    <citation type="submission" date="2022-01" db="EMBL/GenBank/DDBJ databases">
        <title>Collection of gut derived symbiotic bacterial strains cultured from healthy donors.</title>
        <authorList>
            <person name="Lin H."/>
            <person name="Kohout C."/>
            <person name="Waligurski E."/>
            <person name="Pamer E.G."/>
        </authorList>
    </citation>
    <scope>NUCLEOTIDE SEQUENCE</scope>
    <source>
        <strain evidence="4">DFI.6.72</strain>
    </source>
</reference>
<feature type="domain" description="AAA+ ATPase" evidence="3">
    <location>
        <begin position="1"/>
        <end position="147"/>
    </location>
</feature>